<comment type="subcellular location">
    <subcellularLocation>
        <location evidence="1">Secreted</location>
    </subcellularLocation>
</comment>
<dbReference type="PROSITE" id="PS50292">
    <property type="entry name" value="PEROXIDASE_3"/>
    <property type="match status" value="2"/>
</dbReference>
<dbReference type="CDD" id="cd09821">
    <property type="entry name" value="An_peroxidase_bacterial_2"/>
    <property type="match status" value="1"/>
</dbReference>
<dbReference type="Proteomes" id="UP000276984">
    <property type="component" value="Chromosome"/>
</dbReference>
<dbReference type="GO" id="GO:0004601">
    <property type="term" value="F:peroxidase activity"/>
    <property type="evidence" value="ECO:0007669"/>
    <property type="project" value="InterPro"/>
</dbReference>
<feature type="compositionally biased region" description="Acidic residues" evidence="4">
    <location>
        <begin position="2686"/>
        <end position="2738"/>
    </location>
</feature>
<feature type="compositionally biased region" description="Basic and acidic residues" evidence="4">
    <location>
        <begin position="2782"/>
        <end position="2795"/>
    </location>
</feature>
<dbReference type="Pfam" id="PF00353">
    <property type="entry name" value="HemolysinCabind"/>
    <property type="match status" value="6"/>
</dbReference>
<dbReference type="Gene3D" id="1.10.640.10">
    <property type="entry name" value="Haem peroxidase domain superfamily, animal type"/>
    <property type="match status" value="3"/>
</dbReference>
<dbReference type="PRINTS" id="PR00313">
    <property type="entry name" value="CABNDNGRPT"/>
</dbReference>
<name>A0A494RGQ1_9CAUL</name>
<dbReference type="RefSeq" id="WP_121482801.1">
    <property type="nucleotide sequence ID" value="NZ_CP032707.1"/>
</dbReference>
<gene>
    <name evidence="6" type="ORF">D8I30_11095</name>
</gene>
<dbReference type="GO" id="GO:0020037">
    <property type="term" value="F:heme binding"/>
    <property type="evidence" value="ECO:0007669"/>
    <property type="project" value="InterPro"/>
</dbReference>
<evidence type="ECO:0000313" key="6">
    <source>
        <dbReference type="EMBL" id="AYG95667.1"/>
    </source>
</evidence>
<feature type="region of interest" description="Disordered" evidence="4">
    <location>
        <begin position="2989"/>
        <end position="3009"/>
    </location>
</feature>
<evidence type="ECO:0000313" key="7">
    <source>
        <dbReference type="Proteomes" id="UP000276984"/>
    </source>
</evidence>
<dbReference type="InterPro" id="IPR019791">
    <property type="entry name" value="Haem_peroxidase_animal"/>
</dbReference>
<organism evidence="6 7">
    <name type="scientific">Brevundimonas naejangsanensis</name>
    <dbReference type="NCBI Taxonomy" id="588932"/>
    <lineage>
        <taxon>Bacteria</taxon>
        <taxon>Pseudomonadati</taxon>
        <taxon>Pseudomonadota</taxon>
        <taxon>Alphaproteobacteria</taxon>
        <taxon>Caulobacterales</taxon>
        <taxon>Caulobacteraceae</taxon>
        <taxon>Brevundimonas</taxon>
    </lineage>
</organism>
<dbReference type="InterPro" id="IPR001343">
    <property type="entry name" value="Hemolysn_Ca-bd"/>
</dbReference>
<evidence type="ECO:0000256" key="2">
    <source>
        <dbReference type="ARBA" id="ARBA00022525"/>
    </source>
</evidence>
<feature type="compositionally biased region" description="Basic and acidic residues" evidence="4">
    <location>
        <begin position="2820"/>
        <end position="2832"/>
    </location>
</feature>
<feature type="region of interest" description="Disordered" evidence="4">
    <location>
        <begin position="2673"/>
        <end position="2839"/>
    </location>
</feature>
<dbReference type="OrthoDB" id="7202227at2"/>
<protein>
    <submittedName>
        <fullName evidence="6">Calcium-binding protein</fullName>
    </submittedName>
</protein>
<dbReference type="Pfam" id="PF17892">
    <property type="entry name" value="Cadherin_5"/>
    <property type="match status" value="1"/>
</dbReference>
<sequence length="3009" mass="317191">MVALNKHDLEFILTQIRIAEAHANGTPLTEIRLDASGRVITDRAWYTSAAFDPSLPLAIPDAKTPYGLRTVDGSYNNIVPGREHWGAADQPMPRLLRPNFINENDDSFALGGQTVTNNDYGVIGAPSAGNGGHSGNVADADPRLISNLVVDMSFNNPAAIVAALTFAGSADVYGDLAVVRAAHAALIGTLTTINADAGMTEAEKQVARDAAQATFDAVLEAKGLEAENGSLIIPNVAADEGLTAPFNGWMTFFGQFFDHGLDLITKTDNGTIYIPLAPDDPLRTHGPDGVPGTGDEVGPENAFMALSRATPVAGPGPDGIMGTADDTRHEALNVTTPFVDQNQTYTSHPSHQVFLREYATVNGRTVATGRLLDGANGGLGTWGDVKAQARAMLGIELSDLDVFNVPLLRTDAYGRFIPDPVTGYAQVILHIGADGVPNTSDDVVISGTAANPINLIAMATTPVVVGGVSYFGPVRTPHAFLDDIAHAAVPGTLFDADGDPTTPGTLMVQADSDTTAGNKIATDFRGRKVAYDDELLNAHFATGDGRGNENIGLTAVHHVFHSEHNRQVDAQKLTILRTADMAFINEWLATDIAGLPLNFASLSPLNQLAYANTLNWDGERLFQAARFATEMQYQHLVFEEFARQVQPMIDVFVFNSAPDINPAIFAEFAHTVYRFGHSMLTENISLVSAADGSQSEIGLIQAFLNPVAMNSLGTADQATAAIVAGMTRVRGNEIDEFVTGALRNNLLGLPLDLPAINIARGRDAGIPSLNDARAQLYAATGSTFLEPYKNWVDFAANLKNPLSVVNFIAAYGTHASITGATDSASKREAAWNLVFGAAGETTAERAARIAWLNGPAAQTGVNAIDFWIGGLAEKKMPFGGMLGSTFNAVFEAQLENLQDGDRFYYLTRTQGLNFLNQLEENSFSKLILKNSALSDPGPDGIRGTGDDIVNRHIGVNAFADYDHYLEVNAAMQLEADPVGNDPVLEGMGRGKVQRDDPLTSAVETNFLRFTGGEHVSVGGTSGNDTIITDFGDDSIWGGAGNDRIESGAGVDLVNGGDGDDIITDSGDSGDFLKGEGGDDVIANSNGFDILMGGTGKDVFFVGVDSTEVFGGEGDDFILGGDGADFLMGNEGDDWIEGGAGFDVIAGDNSELFFNSTIIGHDVMFAGSDEQDFDAESGDDIMVQGESVMRNEGMLGFDWAIHKGSALAADSDLTTPIFTTDQADILRNRFDAVEALSGWNKNDRLWGDNRAAPTDSGNVLAGAEGTMIGHELDQAGIDRIAGLNQIITPNLMTTRPYWADGTGTVKSVFVGGNILLGGGGSDVIEGRGGDDVIDGDAWLNVRISIRNAAGAEIATVDSLKDNVTLGGVTKPLSVWMLDRAITPSQLHIVREIKHDDSGTDIAVYWDVRANYDITSNPDGSITVFHRAQTVGAIDPATGQNRVSDGTDTIRNIEVLRFADGDVSLSPPQLFLQQVLRQYADNFNTASFANTTGNAPWASSWVESNDSGGVTTGQIRIDAGNNNVLQFTQGDGAQIQRTVNLAGKLSASLAYSVAETGLDAGETVTVFFSRDGSEAAMVQIDLITGATNNANRTIALAGPFTQNAFIRFVASGISATNETVNIDNLTVTFTESASRDYETTFTEDGADQSIASNPLIVEDQRIVSARVVLTNAQAGDAFDVPNNLPGNITRTIDTSVPGQIIVTLTGNEPSIANWQAALQAVEFRSTSQNPSTVDRIIEVTVNDGLLSSQVARTIVNVVAVNDRPAVNNDTVITNVTTGSFTIPEWVLLRNDDDVDGNTISITGLSGANGLTATRSNGVVTVTDTGGPGGSFVYTGNDGSGAANATDTATVAVNRDVTGTINGANGAEILIGDNANSTFDGAGGDDVILASGGNDIILWNVGGGRDFVDGGAGTDTFTVNGNNTAEAFVVYSRVAALADGILGLRPETEIVVTRNGVVIAELDNIEEIFINTGPGNDTVTTRGNFDPTSLSFSTITINDGGGNDTVDITGMESAHRVVLRSNSGNDTIVGNLRPQDVIELAQGKTLQDYVKTFNPNGSVRLASDTHTVTYFGRPSVAADGVVLPTSNSAFDLPMDQEDFRDLLDMVRDGLVRDASGLGNNIGAPTLANAGQPFIRLTSAHYADGAAAPRQTTLTPRQISDLVTNQDNDGDGIEDDMPNAFGGTALLAAFGQYFDHGLDFIRKGAPGSVEIGSDGFPISAPRANIMPGTGVDPDGVPGNGDEIPARYINDTSPFVDQNQAYGSHDAITDLLRAWTTGAGGQPVQSAYLLKGAADASGHANLPTLNDIRANYRIMTGGQDLTAEDIANYDGTGEPLLIDFVPVYRTDPATGARVLDLDAIGHYFVAGDGRANENVMLTSIHTVWARNHNHWVDRIKEATGGTWTEDEYFEAARIMNVAEYQRVVFTEFTRAMAGGLPGIGGDDNDDEHGFEGYDPTVDASISLEFAQAIYRYGHSMMNETVAYRAADGSLKSMSLVDAFLKPEVVAGLGIEALLAGAASVSHQAIDVDVVNALRNQLVGQPLDLTALNIFRGRDVGIAPFNTVRAELYAKTGLASLRPYAGWEDFQARNRLTAAVVDQLKAAYPDGFESMDLWIGGLSERAMHGQLGSTFGYIFLDQLNRLQHGDRLYYLEIFDDSLFKDNALTFAEIIMRNTGLTNLPEFIFQPNPPPPVEDDDEEDGDNDDDPVPGGDDEDDEDDDDDTASPPGDDGEEDEDDEDEDEDDGPVAPSAPTGQTLTGTSADERLTGGSGDDLIVGGSGDDLLEGGSGDDRLEGGSGDDRLWGGSGDDLLDGGSGDDFLYGGSGDDVLRGGSGDDRLDGGSGDDVMTGGSGDDVFVFGDCDRVTDFAIGQDRIDISALGVTAPTFASIVAVSAAGSATAVTIGGKTMLLDGLGGATLNASAFILAGDGSETLAFVPGGETPAHVVDPTLLDESDSFVLGPIQPTARSIRGCEHDDDQVVSGRWTAAAFALQLPSVAPEPCPEHDPASDDDGYVYG</sequence>
<keyword evidence="7" id="KW-1185">Reference proteome</keyword>
<evidence type="ECO:0000256" key="3">
    <source>
        <dbReference type="ARBA" id="ARBA00023180"/>
    </source>
</evidence>
<dbReference type="PANTHER" id="PTHR11475">
    <property type="entry name" value="OXIDASE/PEROXIDASE"/>
    <property type="match status" value="1"/>
</dbReference>
<dbReference type="GO" id="GO:0006979">
    <property type="term" value="P:response to oxidative stress"/>
    <property type="evidence" value="ECO:0007669"/>
    <property type="project" value="InterPro"/>
</dbReference>
<dbReference type="InterPro" id="IPR041690">
    <property type="entry name" value="Cadherin_5"/>
</dbReference>
<dbReference type="InterPro" id="IPR037120">
    <property type="entry name" value="Haem_peroxidase_sf_animal"/>
</dbReference>
<dbReference type="SUPFAM" id="SSF48113">
    <property type="entry name" value="Heme-dependent peroxidases"/>
    <property type="match status" value="2"/>
</dbReference>
<dbReference type="InterPro" id="IPR011049">
    <property type="entry name" value="Serralysin-like_metalloprot_C"/>
</dbReference>
<dbReference type="SUPFAM" id="SSF51120">
    <property type="entry name" value="beta-Roll"/>
    <property type="match status" value="4"/>
</dbReference>
<evidence type="ECO:0000256" key="1">
    <source>
        <dbReference type="ARBA" id="ARBA00004613"/>
    </source>
</evidence>
<feature type="compositionally biased region" description="Polar residues" evidence="4">
    <location>
        <begin position="2745"/>
        <end position="2754"/>
    </location>
</feature>
<dbReference type="Gene3D" id="2.150.10.10">
    <property type="entry name" value="Serralysin-like metalloprotease, C-terminal"/>
    <property type="match status" value="4"/>
</dbReference>
<dbReference type="Pfam" id="PF03098">
    <property type="entry name" value="An_peroxidase"/>
    <property type="match status" value="4"/>
</dbReference>
<dbReference type="PROSITE" id="PS00330">
    <property type="entry name" value="HEMOLYSIN_CALCIUM"/>
    <property type="match status" value="3"/>
</dbReference>
<keyword evidence="3" id="KW-0325">Glycoprotein</keyword>
<dbReference type="GO" id="GO:0005576">
    <property type="term" value="C:extracellular region"/>
    <property type="evidence" value="ECO:0007669"/>
    <property type="project" value="UniProtKB-SubCell"/>
</dbReference>
<dbReference type="GO" id="GO:0005509">
    <property type="term" value="F:calcium ion binding"/>
    <property type="evidence" value="ECO:0007669"/>
    <property type="project" value="InterPro"/>
</dbReference>
<proteinExistence type="predicted"/>
<dbReference type="InterPro" id="IPR010255">
    <property type="entry name" value="Haem_peroxidase_sf"/>
</dbReference>
<dbReference type="PANTHER" id="PTHR11475:SF4">
    <property type="entry name" value="CHORION PEROXIDASE"/>
    <property type="match status" value="1"/>
</dbReference>
<reference evidence="6 7" key="1">
    <citation type="submission" date="2018-10" db="EMBL/GenBank/DDBJ databases">
        <title>Complete genome sequence of Brevundimonas naejangsanensis BRV3.</title>
        <authorList>
            <person name="Berrios L."/>
            <person name="Ely B."/>
        </authorList>
    </citation>
    <scope>NUCLEOTIDE SEQUENCE [LARGE SCALE GENOMIC DNA]</scope>
    <source>
        <strain evidence="6 7">BRV3</strain>
    </source>
</reference>
<evidence type="ECO:0000256" key="4">
    <source>
        <dbReference type="SAM" id="MobiDB-lite"/>
    </source>
</evidence>
<keyword evidence="2" id="KW-0964">Secreted</keyword>
<dbReference type="InterPro" id="IPR018511">
    <property type="entry name" value="Hemolysin-typ_Ca-bd_CS"/>
</dbReference>
<accession>A0A494RGQ1</accession>
<dbReference type="EMBL" id="CP032707">
    <property type="protein sequence ID" value="AYG95667.1"/>
    <property type="molecule type" value="Genomic_DNA"/>
</dbReference>
<evidence type="ECO:0000259" key="5">
    <source>
        <dbReference type="Pfam" id="PF17892"/>
    </source>
</evidence>
<feature type="domain" description="Cadherin-like" evidence="5">
    <location>
        <begin position="1758"/>
        <end position="1848"/>
    </location>
</feature>